<evidence type="ECO:0000313" key="11">
    <source>
        <dbReference type="Proteomes" id="UP000275267"/>
    </source>
</evidence>
<dbReference type="AlphaFoldDB" id="A0A3L6PIX1"/>
<dbReference type="Pfam" id="PF00989">
    <property type="entry name" value="PAS"/>
    <property type="match status" value="2"/>
</dbReference>
<keyword evidence="3" id="KW-0157">Chromophore</keyword>
<keyword evidence="6" id="KW-0675">Receptor</keyword>
<dbReference type="InterPro" id="IPR016132">
    <property type="entry name" value="Phyto_chromo_attachment"/>
</dbReference>
<feature type="domain" description="PAS" evidence="9">
    <location>
        <begin position="400"/>
        <end position="470"/>
    </location>
</feature>
<dbReference type="GO" id="GO:0009881">
    <property type="term" value="F:photoreceptor activity"/>
    <property type="evidence" value="ECO:0007669"/>
    <property type="project" value="UniProtKB-KW"/>
</dbReference>
<evidence type="ECO:0000256" key="6">
    <source>
        <dbReference type="ARBA" id="ARBA00023170"/>
    </source>
</evidence>
<organism evidence="10 11">
    <name type="scientific">Panicum miliaceum</name>
    <name type="common">Proso millet</name>
    <name type="synonym">Broomcorn millet</name>
    <dbReference type="NCBI Taxonomy" id="4540"/>
    <lineage>
        <taxon>Eukaryota</taxon>
        <taxon>Viridiplantae</taxon>
        <taxon>Streptophyta</taxon>
        <taxon>Embryophyta</taxon>
        <taxon>Tracheophyta</taxon>
        <taxon>Spermatophyta</taxon>
        <taxon>Magnoliopsida</taxon>
        <taxon>Liliopsida</taxon>
        <taxon>Poales</taxon>
        <taxon>Poaceae</taxon>
        <taxon>PACMAD clade</taxon>
        <taxon>Panicoideae</taxon>
        <taxon>Panicodae</taxon>
        <taxon>Paniceae</taxon>
        <taxon>Panicinae</taxon>
        <taxon>Panicum</taxon>
        <taxon>Panicum sect. Panicum</taxon>
    </lineage>
</organism>
<feature type="region of interest" description="Disordered" evidence="7">
    <location>
        <begin position="1"/>
        <end position="26"/>
    </location>
</feature>
<feature type="domain" description="PAS" evidence="9">
    <location>
        <begin position="528"/>
        <end position="582"/>
    </location>
</feature>
<dbReference type="Gene3D" id="3.30.450.270">
    <property type="match status" value="1"/>
</dbReference>
<dbReference type="NCBIfam" id="TIGR00229">
    <property type="entry name" value="sensory_box"/>
    <property type="match status" value="1"/>
</dbReference>
<keyword evidence="1" id="KW-0600">Photoreceptor protein</keyword>
<dbReference type="PROSITE" id="PS50112">
    <property type="entry name" value="PAS"/>
    <property type="match status" value="2"/>
</dbReference>
<feature type="domain" description="Phytochrome chromophore attachment site" evidence="8">
    <location>
        <begin position="210"/>
        <end position="272"/>
    </location>
</feature>
<evidence type="ECO:0000256" key="7">
    <source>
        <dbReference type="SAM" id="MobiDB-lite"/>
    </source>
</evidence>
<dbReference type="SUPFAM" id="SSF55781">
    <property type="entry name" value="GAF domain-like"/>
    <property type="match status" value="1"/>
</dbReference>
<dbReference type="STRING" id="4540.A0A3L6PIX1"/>
<dbReference type="PROSITE" id="PS50046">
    <property type="entry name" value="PHYTOCHROME_2"/>
    <property type="match status" value="1"/>
</dbReference>
<keyword evidence="11" id="KW-1185">Reference proteome</keyword>
<dbReference type="PANTHER" id="PTHR47876:SF3">
    <property type="entry name" value="PHYTOCHROME 1"/>
    <property type="match status" value="1"/>
</dbReference>
<dbReference type="EMBL" id="PQIB02000017">
    <property type="protein sequence ID" value="RLM58834.1"/>
    <property type="molecule type" value="Genomic_DNA"/>
</dbReference>
<dbReference type="GO" id="GO:0009584">
    <property type="term" value="P:detection of visible light"/>
    <property type="evidence" value="ECO:0007669"/>
    <property type="project" value="InterPro"/>
</dbReference>
<proteinExistence type="predicted"/>
<evidence type="ECO:0000256" key="4">
    <source>
        <dbReference type="ARBA" id="ARBA00023015"/>
    </source>
</evidence>
<dbReference type="SMART" id="SM00091">
    <property type="entry name" value="PAS"/>
    <property type="match status" value="2"/>
</dbReference>
<dbReference type="InterPro" id="IPR013767">
    <property type="entry name" value="PAS_fold"/>
</dbReference>
<name>A0A3L6PIX1_PANMI</name>
<evidence type="ECO:0000259" key="8">
    <source>
        <dbReference type="PROSITE" id="PS50046"/>
    </source>
</evidence>
<dbReference type="GO" id="GO:0006355">
    <property type="term" value="P:regulation of DNA-templated transcription"/>
    <property type="evidence" value="ECO:0007669"/>
    <property type="project" value="InterPro"/>
</dbReference>
<evidence type="ECO:0000256" key="2">
    <source>
        <dbReference type="ARBA" id="ARBA00022606"/>
    </source>
</evidence>
<dbReference type="PRINTS" id="PR01033">
    <property type="entry name" value="PHYTOCHROME"/>
</dbReference>
<dbReference type="InterPro" id="IPR035965">
    <property type="entry name" value="PAS-like_dom_sf"/>
</dbReference>
<keyword evidence="5" id="KW-0804">Transcription</keyword>
<dbReference type="CDD" id="cd00130">
    <property type="entry name" value="PAS"/>
    <property type="match status" value="2"/>
</dbReference>
<dbReference type="InterPro" id="IPR001294">
    <property type="entry name" value="Phytochrome"/>
</dbReference>
<dbReference type="InterPro" id="IPR043150">
    <property type="entry name" value="Phytochrome_PHY_sf"/>
</dbReference>
<evidence type="ECO:0000256" key="5">
    <source>
        <dbReference type="ARBA" id="ARBA00023163"/>
    </source>
</evidence>
<dbReference type="InterPro" id="IPR013515">
    <property type="entry name" value="Phytochrome_cen-reg"/>
</dbReference>
<dbReference type="Pfam" id="PF00360">
    <property type="entry name" value="PHY"/>
    <property type="match status" value="1"/>
</dbReference>
<dbReference type="InterPro" id="IPR013654">
    <property type="entry name" value="PAS_2"/>
</dbReference>
<dbReference type="InterPro" id="IPR000014">
    <property type="entry name" value="PAS"/>
</dbReference>
<evidence type="ECO:0000259" key="9">
    <source>
        <dbReference type="PROSITE" id="PS50112"/>
    </source>
</evidence>
<keyword evidence="2" id="KW-0716">Sensory transduction</keyword>
<sequence length="590" mass="65323">MSSEKPSQCSNSSNRTGQRSTSRILPQTTLDVLLDPNYEESGQSFDHSKLQKHGHSENNLGYLQHIQSGNLIQPFGCLLAIDAKSLNVIEFSENAPEMLTAVSHTVSGVDDSPNLCIGVNVVSLFADPGATTLDKVLGFPDVSSLNPIIVQCKTSGNPFYAIVHHVAGCLGVDFEPVHPSEFPTAVVWASQPYKLAATAISKIQSLHGVSMDVLCNTLVEEVFDLMRYDRVMAYKFLEDYHGEVIAEMTKIRDIAIWLSDVHRDSTSLSFDNFQDAAYPGLASLGDMICGMAMAKITSSIILFWFRSHTASEIKWGGEKHNPSDRDDCRRMHPRLSFKAFLQVVRIKSLPWNDYEMDAIDSLQLMVRGSLNDANDLARVPHLNNYIDHLKSNVLPEVQAATREMFRLMETATVPIMAVDGNGLVCGWNLKVAQLTGLGADEVLGRHMLTLVEESSLPNVQRVLSLALRGIEEKEVILEVKTHGSKKGDGPVIMVVNACINRDLHEEVVEVSFVAQDMDVCKMSSEENTRNEGEVFINNPNLLTPMFGADKDGRCNEWNAAMAKLTGWHREEVLHKMLLGEFLIVAMHPAC</sequence>
<dbReference type="Gene3D" id="3.30.450.20">
    <property type="entry name" value="PAS domain"/>
    <property type="match status" value="3"/>
</dbReference>
<dbReference type="OrthoDB" id="2015534at2759"/>
<comment type="caution">
    <text evidence="10">The sequence shown here is derived from an EMBL/GenBank/DDBJ whole genome shotgun (WGS) entry which is preliminary data.</text>
</comment>
<accession>A0A3L6PIX1</accession>
<evidence type="ECO:0000313" key="10">
    <source>
        <dbReference type="EMBL" id="RLM58834.1"/>
    </source>
</evidence>
<dbReference type="Proteomes" id="UP000275267">
    <property type="component" value="Unassembled WGS sequence"/>
</dbReference>
<protein>
    <submittedName>
        <fullName evidence="10">Uncharacterized protein</fullName>
    </submittedName>
</protein>
<evidence type="ECO:0000256" key="1">
    <source>
        <dbReference type="ARBA" id="ARBA00022543"/>
    </source>
</evidence>
<keyword evidence="4" id="KW-0805">Transcription regulation</keyword>
<gene>
    <name evidence="10" type="ORF">C2845_PM18G03830</name>
</gene>
<dbReference type="Pfam" id="PF08446">
    <property type="entry name" value="PAS_2"/>
    <property type="match status" value="1"/>
</dbReference>
<dbReference type="SUPFAM" id="SSF55785">
    <property type="entry name" value="PYP-like sensor domain (PAS domain)"/>
    <property type="match status" value="3"/>
</dbReference>
<evidence type="ECO:0000256" key="3">
    <source>
        <dbReference type="ARBA" id="ARBA00022991"/>
    </source>
</evidence>
<dbReference type="PANTHER" id="PTHR47876">
    <property type="entry name" value="OS08G0260000 PROTEIN"/>
    <property type="match status" value="1"/>
</dbReference>
<reference evidence="11" key="1">
    <citation type="journal article" date="2019" name="Nat. Commun.">
        <title>The genome of broomcorn millet.</title>
        <authorList>
            <person name="Zou C."/>
            <person name="Miki D."/>
            <person name="Li D."/>
            <person name="Tang Q."/>
            <person name="Xiao L."/>
            <person name="Rajput S."/>
            <person name="Deng P."/>
            <person name="Jia W."/>
            <person name="Huang R."/>
            <person name="Zhang M."/>
            <person name="Sun Y."/>
            <person name="Hu J."/>
            <person name="Fu X."/>
            <person name="Schnable P.S."/>
            <person name="Li F."/>
            <person name="Zhang H."/>
            <person name="Feng B."/>
            <person name="Zhu X."/>
            <person name="Liu R."/>
            <person name="Schnable J.C."/>
            <person name="Zhu J.-K."/>
            <person name="Zhang H."/>
        </authorList>
    </citation>
    <scope>NUCLEOTIDE SEQUENCE [LARGE SCALE GENOMIC DNA]</scope>
</reference>